<dbReference type="InterPro" id="IPR029052">
    <property type="entry name" value="Metallo-depent_PP-like"/>
</dbReference>
<dbReference type="CDD" id="cd07382">
    <property type="entry name" value="MPP_DR1281"/>
    <property type="match status" value="1"/>
</dbReference>
<dbReference type="SUPFAM" id="SSF56300">
    <property type="entry name" value="Metallo-dependent phosphatases"/>
    <property type="match status" value="1"/>
</dbReference>
<keyword evidence="2" id="KW-1185">Reference proteome</keyword>
<dbReference type="Gene3D" id="3.60.21.10">
    <property type="match status" value="1"/>
</dbReference>
<accession>A0ABQ2RPK3</accession>
<evidence type="ECO:0000313" key="1">
    <source>
        <dbReference type="EMBL" id="GGR55205.1"/>
    </source>
</evidence>
<dbReference type="Proteomes" id="UP000634308">
    <property type="component" value="Unassembled WGS sequence"/>
</dbReference>
<organism evidence="1 2">
    <name type="scientific">Deinococcus seoulensis</name>
    <dbReference type="NCBI Taxonomy" id="1837379"/>
    <lineage>
        <taxon>Bacteria</taxon>
        <taxon>Thermotogati</taxon>
        <taxon>Deinococcota</taxon>
        <taxon>Deinococci</taxon>
        <taxon>Deinococcales</taxon>
        <taxon>Deinococcaceae</taxon>
        <taxon>Deinococcus</taxon>
    </lineage>
</organism>
<sequence length="290" mass="31469">MRPPHYGGVTGAWAALTGLPVKRGSLRVMIRLLFVGDVFASPGRRVLGSHLPSLRSRADFIVVNMENAAGGFGMHREAADGALRAGAHCLTLGNHAWHHKDIYVLMQDEGKYPIVRPLNYSDPGTPGVGWRSFDVKTAQGTERLTVVNLLGRVFMEAVDNPFRAMDTLLERDDLGSVFVDFHAEATSEKQGLARYLDGRVAAVIGTHTHVPTADTRILPGGTAFQADAGFTGPFESIIGSDPHGPIERFVTERPHRYGAADGPAELNGVFVQIEAGRAVGIERYRYVEEA</sequence>
<evidence type="ECO:0000313" key="2">
    <source>
        <dbReference type="Proteomes" id="UP000634308"/>
    </source>
</evidence>
<gene>
    <name evidence="1" type="ORF">GCM10008959_16010</name>
</gene>
<dbReference type="PIRSF" id="PIRSF004789">
    <property type="entry name" value="DR1281"/>
    <property type="match status" value="1"/>
</dbReference>
<dbReference type="InterPro" id="IPR005235">
    <property type="entry name" value="YmdB-like"/>
</dbReference>
<dbReference type="Pfam" id="PF13277">
    <property type="entry name" value="YmdB"/>
    <property type="match status" value="1"/>
</dbReference>
<comment type="caution">
    <text evidence="1">The sequence shown here is derived from an EMBL/GenBank/DDBJ whole genome shotgun (WGS) entry which is preliminary data.</text>
</comment>
<protein>
    <submittedName>
        <fullName evidence="1">Metallophosphoesterase</fullName>
    </submittedName>
</protein>
<dbReference type="PANTHER" id="PTHR36303:SF1">
    <property type="entry name" value="2',3'-CYCLIC-NUCLEOTIDE 2'-PHOSPHODIESTERASE"/>
    <property type="match status" value="1"/>
</dbReference>
<name>A0ABQ2RPK3_9DEIO</name>
<reference evidence="2" key="1">
    <citation type="journal article" date="2019" name="Int. J. Syst. Evol. Microbiol.">
        <title>The Global Catalogue of Microorganisms (GCM) 10K type strain sequencing project: providing services to taxonomists for standard genome sequencing and annotation.</title>
        <authorList>
            <consortium name="The Broad Institute Genomics Platform"/>
            <consortium name="The Broad Institute Genome Sequencing Center for Infectious Disease"/>
            <person name="Wu L."/>
            <person name="Ma J."/>
        </authorList>
    </citation>
    <scope>NUCLEOTIDE SEQUENCE [LARGE SCALE GENOMIC DNA]</scope>
    <source>
        <strain evidence="2">JCM 31404</strain>
    </source>
</reference>
<dbReference type="EMBL" id="BMQM01000008">
    <property type="protein sequence ID" value="GGR55205.1"/>
    <property type="molecule type" value="Genomic_DNA"/>
</dbReference>
<proteinExistence type="predicted"/>
<dbReference type="PANTHER" id="PTHR36303">
    <property type="entry name" value="2',3'-CYCLIC-NUCLEOTIDE 2'-PHOSPHODIESTERASE"/>
    <property type="match status" value="1"/>
</dbReference>